<dbReference type="InterPro" id="IPR025948">
    <property type="entry name" value="HTH-like_dom"/>
</dbReference>
<reference evidence="4" key="1">
    <citation type="journal article" date="2019" name="Int. J. Syst. Evol. Microbiol.">
        <title>The Global Catalogue of Microorganisms (GCM) 10K type strain sequencing project: providing services to taxonomists for standard genome sequencing and annotation.</title>
        <authorList>
            <consortium name="The Broad Institute Genomics Platform"/>
            <consortium name="The Broad Institute Genome Sequencing Center for Infectious Disease"/>
            <person name="Wu L."/>
            <person name="Ma J."/>
        </authorList>
    </citation>
    <scope>NUCLEOTIDE SEQUENCE [LARGE SCALE GENOMIC DNA]</scope>
    <source>
        <strain evidence="4">JCM 3115</strain>
    </source>
</reference>
<dbReference type="Pfam" id="PF13276">
    <property type="entry name" value="HTH_21"/>
    <property type="match status" value="1"/>
</dbReference>
<name>A0ABQ2RBI4_9ACTN</name>
<comment type="caution">
    <text evidence="3">The sequence shown here is derived from an EMBL/GenBank/DDBJ whole genome shotgun (WGS) entry which is preliminary data.</text>
</comment>
<sequence>MAEHISRVHAGNYGVYGVRKVWRRLHGEGIEVACCVVARLMRELGLDGARRGKTIRTTVRDDGHERAADQPGGSAPALRHDPARFADRRSARSTGPCGASTPGIQRRPSGDPTAGP</sequence>
<dbReference type="Proteomes" id="UP000611554">
    <property type="component" value="Unassembled WGS sequence"/>
</dbReference>
<evidence type="ECO:0000259" key="2">
    <source>
        <dbReference type="Pfam" id="PF13276"/>
    </source>
</evidence>
<keyword evidence="4" id="KW-1185">Reference proteome</keyword>
<feature type="compositionally biased region" description="Basic and acidic residues" evidence="1">
    <location>
        <begin position="78"/>
        <end position="90"/>
    </location>
</feature>
<evidence type="ECO:0000313" key="3">
    <source>
        <dbReference type="EMBL" id="GGQ22724.1"/>
    </source>
</evidence>
<evidence type="ECO:0000313" key="4">
    <source>
        <dbReference type="Proteomes" id="UP000611554"/>
    </source>
</evidence>
<proteinExistence type="predicted"/>
<evidence type="ECO:0000256" key="1">
    <source>
        <dbReference type="SAM" id="MobiDB-lite"/>
    </source>
</evidence>
<feature type="compositionally biased region" description="Basic and acidic residues" evidence="1">
    <location>
        <begin position="58"/>
        <end position="68"/>
    </location>
</feature>
<accession>A0ABQ2RBI4</accession>
<feature type="domain" description="HTH-like" evidence="2">
    <location>
        <begin position="3"/>
        <end position="53"/>
    </location>
</feature>
<feature type="region of interest" description="Disordered" evidence="1">
    <location>
        <begin position="49"/>
        <end position="116"/>
    </location>
</feature>
<dbReference type="EMBL" id="BMQJ01000018">
    <property type="protein sequence ID" value="GGQ22724.1"/>
    <property type="molecule type" value="Genomic_DNA"/>
</dbReference>
<protein>
    <recommendedName>
        <fullName evidence="2">HTH-like domain-containing protein</fullName>
    </recommendedName>
</protein>
<organism evidence="3 4">
    <name type="scientific">Streptosporangium pseudovulgare</name>
    <dbReference type="NCBI Taxonomy" id="35765"/>
    <lineage>
        <taxon>Bacteria</taxon>
        <taxon>Bacillati</taxon>
        <taxon>Actinomycetota</taxon>
        <taxon>Actinomycetes</taxon>
        <taxon>Streptosporangiales</taxon>
        <taxon>Streptosporangiaceae</taxon>
        <taxon>Streptosporangium</taxon>
    </lineage>
</organism>
<gene>
    <name evidence="3" type="ORF">GCM10010140_61350</name>
</gene>